<evidence type="ECO:0000313" key="1">
    <source>
        <dbReference type="EMBL" id="QMS90836.1"/>
    </source>
</evidence>
<dbReference type="KEGG" id="ned:HUN01_25860"/>
<accession>A0A7D7LDI0</accession>
<sequence>MAQFLQRKLVTLNHHKDAINRHQDERLIIVETAIHRVSCLNRPKTALVKPSENTAQCVGLARRRHRPSY</sequence>
<reference evidence="2" key="1">
    <citation type="submission" date="2020-06" db="EMBL/GenBank/DDBJ databases">
        <title>Nostoc edaphicum CCNP1411 genome.</title>
        <authorList>
            <person name="Fidor A."/>
            <person name="Grabski M."/>
            <person name="Gawor J."/>
            <person name="Gromadka R."/>
            <person name="Wegrzyn G."/>
            <person name="Mazur-Marzec H."/>
        </authorList>
    </citation>
    <scope>NUCLEOTIDE SEQUENCE [LARGE SCALE GENOMIC DNA]</scope>
    <source>
        <strain evidence="2">CCNP1411</strain>
    </source>
</reference>
<protein>
    <submittedName>
        <fullName evidence="1">Uncharacterized protein</fullName>
    </submittedName>
</protein>
<dbReference type="AlphaFoldDB" id="A0A7D7LDI0"/>
<dbReference type="RefSeq" id="WP_181928568.1">
    <property type="nucleotide sequence ID" value="NZ_CP054698.1"/>
</dbReference>
<gene>
    <name evidence="1" type="ORF">HUN01_25860</name>
</gene>
<dbReference type="EMBL" id="CP054698">
    <property type="protein sequence ID" value="QMS90836.1"/>
    <property type="molecule type" value="Genomic_DNA"/>
</dbReference>
<name>A0A7D7LDI0_9NOSO</name>
<proteinExistence type="predicted"/>
<organism evidence="1 2">
    <name type="scientific">Nostoc edaphicum CCNP1411</name>
    <dbReference type="NCBI Taxonomy" id="1472755"/>
    <lineage>
        <taxon>Bacteria</taxon>
        <taxon>Bacillati</taxon>
        <taxon>Cyanobacteriota</taxon>
        <taxon>Cyanophyceae</taxon>
        <taxon>Nostocales</taxon>
        <taxon>Nostocaceae</taxon>
        <taxon>Nostoc</taxon>
    </lineage>
</organism>
<dbReference type="Proteomes" id="UP000514713">
    <property type="component" value="Chromosome"/>
</dbReference>
<keyword evidence="2" id="KW-1185">Reference proteome</keyword>
<evidence type="ECO:0000313" key="2">
    <source>
        <dbReference type="Proteomes" id="UP000514713"/>
    </source>
</evidence>